<dbReference type="Proteomes" id="UP000076929">
    <property type="component" value="Chromosome"/>
</dbReference>
<dbReference type="InterPro" id="IPR052922">
    <property type="entry name" value="Cytidylate_Kinase-2"/>
</dbReference>
<evidence type="ECO:0000313" key="2">
    <source>
        <dbReference type="Proteomes" id="UP000076929"/>
    </source>
</evidence>
<organism evidence="1 2">
    <name type="scientific">Corynebacterium crudilactis</name>
    <dbReference type="NCBI Taxonomy" id="1652495"/>
    <lineage>
        <taxon>Bacteria</taxon>
        <taxon>Bacillati</taxon>
        <taxon>Actinomycetota</taxon>
        <taxon>Actinomycetes</taxon>
        <taxon>Mycobacteriales</taxon>
        <taxon>Corynebacteriaceae</taxon>
        <taxon>Corynebacterium</taxon>
    </lineage>
</organism>
<dbReference type="SUPFAM" id="SSF52540">
    <property type="entry name" value="P-loop containing nucleoside triphosphate hydrolases"/>
    <property type="match status" value="1"/>
</dbReference>
<protein>
    <submittedName>
        <fullName evidence="1">AAA family ATPase</fullName>
    </submittedName>
</protein>
<dbReference type="AlphaFoldDB" id="A0A172QWZ6"/>
<dbReference type="OrthoDB" id="3199600at2"/>
<proteinExistence type="predicted"/>
<dbReference type="Gene3D" id="3.40.50.300">
    <property type="entry name" value="P-loop containing nucleotide triphosphate hydrolases"/>
    <property type="match status" value="1"/>
</dbReference>
<dbReference type="KEGG" id="ccjz:ccrud_01640"/>
<reference evidence="1 2" key="1">
    <citation type="submission" date="2016-05" db="EMBL/GenBank/DDBJ databases">
        <title>Complete genome sequence of Corynebacterium crudilactis, a new Corynebacterium species isolated from raw cow's milk.</title>
        <authorList>
            <person name="Christian R."/>
            <person name="Zimmermann J."/>
            <person name="Lipski A."/>
            <person name="Kalinowski J."/>
        </authorList>
    </citation>
    <scope>NUCLEOTIDE SEQUENCE [LARGE SCALE GENOMIC DNA]</scope>
    <source>
        <strain evidence="1 2">JZ16</strain>
    </source>
</reference>
<dbReference type="PANTHER" id="PTHR37816">
    <property type="entry name" value="YALI0E33011P"/>
    <property type="match status" value="1"/>
</dbReference>
<dbReference type="EMBL" id="CP015622">
    <property type="protein sequence ID" value="ANE05229.1"/>
    <property type="molecule type" value="Genomic_DNA"/>
</dbReference>
<dbReference type="InterPro" id="IPR027417">
    <property type="entry name" value="P-loop_NTPase"/>
</dbReference>
<gene>
    <name evidence="1" type="ORF">ccrud_01640</name>
</gene>
<sequence length="187" mass="21706">MKTVSDSIDWHPQRIAIAGVSGVGKTTLGQKIAELAGFPRTELDGLYWGGDWTPRDDFLEEVQAFVGGERWVTEWQYRKVRPLIAARADTIVWLDYSTPRQMFRLITRTVSRSVAKKKLWNGNVEQPLWTIFNNPDHILRWGWKTRNSLKELVPTLEERFAPLAVVRLKSPKETKRWLRAYGESLKL</sequence>
<keyword evidence="2" id="KW-1185">Reference proteome</keyword>
<evidence type="ECO:0000313" key="1">
    <source>
        <dbReference type="EMBL" id="ANE05229.1"/>
    </source>
</evidence>
<dbReference type="STRING" id="1652495.ccrud_01640"/>
<name>A0A172QWZ6_9CORY</name>
<accession>A0A172QWZ6</accession>
<dbReference type="PANTHER" id="PTHR37816:SF1">
    <property type="entry name" value="TOXIN"/>
    <property type="match status" value="1"/>
</dbReference>